<dbReference type="STRING" id="716816.BST96_01070"/>
<dbReference type="Proteomes" id="UP000193450">
    <property type="component" value="Chromosome"/>
</dbReference>
<name>A0A1X9N3Q3_9GAMM</name>
<dbReference type="InterPro" id="IPR025392">
    <property type="entry name" value="DUF4124"/>
</dbReference>
<feature type="chain" id="PRO_5013027784" description="DUF4124 domain-containing protein" evidence="2">
    <location>
        <begin position="23"/>
        <end position="143"/>
    </location>
</feature>
<evidence type="ECO:0000313" key="5">
    <source>
        <dbReference type="Proteomes" id="UP000193450"/>
    </source>
</evidence>
<feature type="region of interest" description="Disordered" evidence="1">
    <location>
        <begin position="114"/>
        <end position="136"/>
    </location>
</feature>
<evidence type="ECO:0000313" key="4">
    <source>
        <dbReference type="EMBL" id="ARN72818.1"/>
    </source>
</evidence>
<feature type="compositionally biased region" description="Basic and acidic residues" evidence="1">
    <location>
        <begin position="114"/>
        <end position="131"/>
    </location>
</feature>
<feature type="region of interest" description="Disordered" evidence="1">
    <location>
        <begin position="52"/>
        <end position="93"/>
    </location>
</feature>
<dbReference type="OrthoDB" id="7068596at2"/>
<dbReference type="Pfam" id="PF13511">
    <property type="entry name" value="DUF4124"/>
    <property type="match status" value="1"/>
</dbReference>
<evidence type="ECO:0000256" key="2">
    <source>
        <dbReference type="SAM" id="SignalP"/>
    </source>
</evidence>
<proteinExistence type="predicted"/>
<organism evidence="4 5">
    <name type="scientific">Oceanicoccus sagamiensis</name>
    <dbReference type="NCBI Taxonomy" id="716816"/>
    <lineage>
        <taxon>Bacteria</taxon>
        <taxon>Pseudomonadati</taxon>
        <taxon>Pseudomonadota</taxon>
        <taxon>Gammaproteobacteria</taxon>
        <taxon>Cellvibrionales</taxon>
        <taxon>Spongiibacteraceae</taxon>
        <taxon>Oceanicoccus</taxon>
    </lineage>
</organism>
<dbReference type="AlphaFoldDB" id="A0A1X9N3Q3"/>
<gene>
    <name evidence="4" type="ORF">BST96_01070</name>
</gene>
<sequence length="143" mass="15817">MIKALQFIIISLGLISATMLQAEQNGIYRWTDDQGVVQYSDRPPEGVEAVFIKTSTGKRSTPSAAKTAQSDDDADEGSESSSQTMEVMPEKDPKLCEQAKRNLKALESARIRITEPDGSKRILTEDEKEGQRANANKFIKVHC</sequence>
<keyword evidence="5" id="KW-1185">Reference proteome</keyword>
<feature type="compositionally biased region" description="Polar residues" evidence="1">
    <location>
        <begin position="53"/>
        <end position="67"/>
    </location>
</feature>
<feature type="signal peptide" evidence="2">
    <location>
        <begin position="1"/>
        <end position="22"/>
    </location>
</feature>
<reference evidence="4 5" key="1">
    <citation type="submission" date="2016-11" db="EMBL/GenBank/DDBJ databases">
        <title>Trade-off between light-utilization and light-protection in marine flavobacteria.</title>
        <authorList>
            <person name="Kumagai Y."/>
        </authorList>
    </citation>
    <scope>NUCLEOTIDE SEQUENCE [LARGE SCALE GENOMIC DNA]</scope>
    <source>
        <strain evidence="4 5">NBRC 107125</strain>
    </source>
</reference>
<accession>A0A1X9N3Q3</accession>
<evidence type="ECO:0000256" key="1">
    <source>
        <dbReference type="SAM" id="MobiDB-lite"/>
    </source>
</evidence>
<protein>
    <recommendedName>
        <fullName evidence="3">DUF4124 domain-containing protein</fullName>
    </recommendedName>
</protein>
<keyword evidence="2" id="KW-0732">Signal</keyword>
<feature type="domain" description="DUF4124" evidence="3">
    <location>
        <begin position="21"/>
        <end position="66"/>
    </location>
</feature>
<dbReference type="RefSeq" id="WP_085756911.1">
    <property type="nucleotide sequence ID" value="NZ_CP019343.1"/>
</dbReference>
<dbReference type="KEGG" id="osg:BST96_01070"/>
<dbReference type="EMBL" id="CP019343">
    <property type="protein sequence ID" value="ARN72818.1"/>
    <property type="molecule type" value="Genomic_DNA"/>
</dbReference>
<evidence type="ECO:0000259" key="3">
    <source>
        <dbReference type="Pfam" id="PF13511"/>
    </source>
</evidence>